<name>A0ABT7CV93_9BACT</name>
<dbReference type="SMART" id="SM00248">
    <property type="entry name" value="ANK"/>
    <property type="match status" value="2"/>
</dbReference>
<sequence>MALSNKPNVSQPSTIQASTTQTLSAAQVFDLIKKGEFSKAQTYLINQPINQTDREGQTALMIASQLRFWSIPLLEWLYEHGHGFLIDLQDHKGFTALHHATRTGTVEAVKWLLEKSASLELKDSYGNTPLWRAINSSSWGKTKAMLLLAAGANPDSKNNYSHSPREQLKDTCVEDLLEEYNHQLTLNNSMVSRLSTELLQRKITFTVEDEYQSIRLQGFDPMGEPSIRIFNDGVIYVVIEFMPPWDFEMSTIHFNRFDSDMSRAIGVKVLWEDREFFRIEKPESDTILRLIDFIENYRWRHGYQHGYQ</sequence>
<keyword evidence="2 3" id="KW-0040">ANK repeat</keyword>
<dbReference type="Gene3D" id="1.25.40.20">
    <property type="entry name" value="Ankyrin repeat-containing domain"/>
    <property type="match status" value="1"/>
</dbReference>
<keyword evidence="1" id="KW-0677">Repeat</keyword>
<gene>
    <name evidence="4" type="ORF">QNI19_32210</name>
</gene>
<protein>
    <submittedName>
        <fullName evidence="4">Ankyrin repeat domain-containing protein</fullName>
    </submittedName>
</protein>
<organism evidence="4 5">
    <name type="scientific">Xanthocytophaga flava</name>
    <dbReference type="NCBI Taxonomy" id="3048013"/>
    <lineage>
        <taxon>Bacteria</taxon>
        <taxon>Pseudomonadati</taxon>
        <taxon>Bacteroidota</taxon>
        <taxon>Cytophagia</taxon>
        <taxon>Cytophagales</taxon>
        <taxon>Rhodocytophagaceae</taxon>
        <taxon>Xanthocytophaga</taxon>
    </lineage>
</organism>
<dbReference type="EMBL" id="JASJOT010000034">
    <property type="protein sequence ID" value="MDJ1497648.1"/>
    <property type="molecule type" value="Genomic_DNA"/>
</dbReference>
<evidence type="ECO:0000256" key="1">
    <source>
        <dbReference type="ARBA" id="ARBA00022737"/>
    </source>
</evidence>
<comment type="caution">
    <text evidence="4">The sequence shown here is derived from an EMBL/GenBank/DDBJ whole genome shotgun (WGS) entry which is preliminary data.</text>
</comment>
<dbReference type="InterPro" id="IPR050889">
    <property type="entry name" value="Dendritic_Spine_Reg/Scaffold"/>
</dbReference>
<evidence type="ECO:0000313" key="4">
    <source>
        <dbReference type="EMBL" id="MDJ1497648.1"/>
    </source>
</evidence>
<dbReference type="Proteomes" id="UP001228581">
    <property type="component" value="Unassembled WGS sequence"/>
</dbReference>
<keyword evidence="5" id="KW-1185">Reference proteome</keyword>
<dbReference type="PROSITE" id="PS50297">
    <property type="entry name" value="ANK_REP_REGION"/>
    <property type="match status" value="1"/>
</dbReference>
<accession>A0ABT7CV93</accession>
<dbReference type="Pfam" id="PF12796">
    <property type="entry name" value="Ank_2"/>
    <property type="match status" value="1"/>
</dbReference>
<evidence type="ECO:0000256" key="3">
    <source>
        <dbReference type="PROSITE-ProRule" id="PRU00023"/>
    </source>
</evidence>
<dbReference type="RefSeq" id="WP_314003384.1">
    <property type="nucleotide sequence ID" value="NZ_JASJOT010000034.1"/>
</dbReference>
<dbReference type="PROSITE" id="PS50088">
    <property type="entry name" value="ANK_REPEAT"/>
    <property type="match status" value="1"/>
</dbReference>
<proteinExistence type="predicted"/>
<reference evidence="4 5" key="1">
    <citation type="submission" date="2023-05" db="EMBL/GenBank/DDBJ databases">
        <authorList>
            <person name="Zhang X."/>
        </authorList>
    </citation>
    <scope>NUCLEOTIDE SEQUENCE [LARGE SCALE GENOMIC DNA]</scope>
    <source>
        <strain evidence="4 5">DM2B3-1</strain>
    </source>
</reference>
<dbReference type="PANTHER" id="PTHR24166">
    <property type="entry name" value="ROLLING PEBBLES, ISOFORM B"/>
    <property type="match status" value="1"/>
</dbReference>
<evidence type="ECO:0000256" key="2">
    <source>
        <dbReference type="ARBA" id="ARBA00023043"/>
    </source>
</evidence>
<feature type="repeat" description="ANK" evidence="3">
    <location>
        <begin position="92"/>
        <end position="124"/>
    </location>
</feature>
<dbReference type="SUPFAM" id="SSF48403">
    <property type="entry name" value="Ankyrin repeat"/>
    <property type="match status" value="1"/>
</dbReference>
<dbReference type="InterPro" id="IPR002110">
    <property type="entry name" value="Ankyrin_rpt"/>
</dbReference>
<dbReference type="InterPro" id="IPR036770">
    <property type="entry name" value="Ankyrin_rpt-contain_sf"/>
</dbReference>
<dbReference type="PANTHER" id="PTHR24166:SF48">
    <property type="entry name" value="PROTEIN VAPYRIN"/>
    <property type="match status" value="1"/>
</dbReference>
<evidence type="ECO:0000313" key="5">
    <source>
        <dbReference type="Proteomes" id="UP001228581"/>
    </source>
</evidence>